<dbReference type="EMBL" id="WWNE01000005">
    <property type="protein sequence ID" value="NBG65534.1"/>
    <property type="molecule type" value="Genomic_DNA"/>
</dbReference>
<evidence type="ECO:0000259" key="1">
    <source>
        <dbReference type="PROSITE" id="PS51462"/>
    </source>
</evidence>
<dbReference type="RefSeq" id="WP_160632487.1">
    <property type="nucleotide sequence ID" value="NZ_WWNE01000005.1"/>
</dbReference>
<dbReference type="Pfam" id="PF00293">
    <property type="entry name" value="NUDIX"/>
    <property type="match status" value="1"/>
</dbReference>
<dbReference type="Gene3D" id="3.90.79.10">
    <property type="entry name" value="Nucleoside Triphosphate Pyrophosphohydrolase"/>
    <property type="match status" value="1"/>
</dbReference>
<dbReference type="PROSITE" id="PS51462">
    <property type="entry name" value="NUDIX"/>
    <property type="match status" value="1"/>
</dbReference>
<dbReference type="InterPro" id="IPR015797">
    <property type="entry name" value="NUDIX_hydrolase-like_dom_sf"/>
</dbReference>
<protein>
    <submittedName>
        <fullName evidence="2">NUDIX domain-containing protein</fullName>
    </submittedName>
</protein>
<gene>
    <name evidence="2" type="ORF">GQN54_05365</name>
</gene>
<dbReference type="PANTHER" id="PTHR43736:SF1">
    <property type="entry name" value="DIHYDRONEOPTERIN TRIPHOSPHATE DIPHOSPHATASE"/>
    <property type="match status" value="1"/>
</dbReference>
<dbReference type="Proteomes" id="UP000470771">
    <property type="component" value="Unassembled WGS sequence"/>
</dbReference>
<evidence type="ECO:0000313" key="2">
    <source>
        <dbReference type="EMBL" id="NBG65534.1"/>
    </source>
</evidence>
<comment type="caution">
    <text evidence="2">The sequence shown here is derived from an EMBL/GenBank/DDBJ whole genome shotgun (WGS) entry which is preliminary data.</text>
</comment>
<organism evidence="2 3">
    <name type="scientific">Acidiluteibacter ferrifornacis</name>
    <dbReference type="NCBI Taxonomy" id="2692424"/>
    <lineage>
        <taxon>Bacteria</taxon>
        <taxon>Pseudomonadati</taxon>
        <taxon>Bacteroidota</taxon>
        <taxon>Flavobacteriia</taxon>
        <taxon>Flavobacteriales</taxon>
        <taxon>Cryomorphaceae</taxon>
        <taxon>Acidiluteibacter</taxon>
    </lineage>
</organism>
<name>A0A6N9NI76_9FLAO</name>
<feature type="domain" description="Nudix hydrolase" evidence="1">
    <location>
        <begin position="10"/>
        <end position="149"/>
    </location>
</feature>
<keyword evidence="3" id="KW-1185">Reference proteome</keyword>
<evidence type="ECO:0000313" key="3">
    <source>
        <dbReference type="Proteomes" id="UP000470771"/>
    </source>
</evidence>
<dbReference type="InterPro" id="IPR000086">
    <property type="entry name" value="NUDIX_hydrolase_dom"/>
</dbReference>
<proteinExistence type="predicted"/>
<accession>A0A6N9NI76</accession>
<sequence>MDQKSGISRFNVRIYGVLFSNDRQRVLVSDEFRFGRAFTKFPGGGLEFGEGVLDALKREFYEEMEIDVLKASLFYINENFQDSAFSKKEQLLSIYYLIEEYSGRLPMIAQERFDFDQVEEAQSFRWIEISKMSEEEFTFPVDKVISNKLKLL</sequence>
<dbReference type="SUPFAM" id="SSF55811">
    <property type="entry name" value="Nudix"/>
    <property type="match status" value="1"/>
</dbReference>
<dbReference type="PANTHER" id="PTHR43736">
    <property type="entry name" value="ADP-RIBOSE PYROPHOSPHATASE"/>
    <property type="match status" value="1"/>
</dbReference>
<dbReference type="AlphaFoldDB" id="A0A6N9NI76"/>
<reference evidence="2 3" key="1">
    <citation type="submission" date="2019-12" db="EMBL/GenBank/DDBJ databases">
        <authorList>
            <person name="Zhao J."/>
        </authorList>
    </citation>
    <scope>NUCLEOTIDE SEQUENCE [LARGE SCALE GENOMIC DNA]</scope>
    <source>
        <strain evidence="2 3">S-15</strain>
    </source>
</reference>